<proteinExistence type="predicted"/>
<keyword evidence="4" id="KW-1185">Reference proteome</keyword>
<protein>
    <recommendedName>
        <fullName evidence="2">Nephrocystin 3-like N-terminal domain-containing protein</fullName>
    </recommendedName>
</protein>
<evidence type="ECO:0000313" key="4">
    <source>
        <dbReference type="Proteomes" id="UP000307440"/>
    </source>
</evidence>
<dbReference type="Gene3D" id="3.40.50.300">
    <property type="entry name" value="P-loop containing nucleotide triphosphate hydrolases"/>
    <property type="match status" value="1"/>
</dbReference>
<evidence type="ECO:0000259" key="2">
    <source>
        <dbReference type="Pfam" id="PF24883"/>
    </source>
</evidence>
<organism evidence="3 4">
    <name type="scientific">Coprinopsis marcescibilis</name>
    <name type="common">Agaric fungus</name>
    <name type="synonym">Psathyrella marcescibilis</name>
    <dbReference type="NCBI Taxonomy" id="230819"/>
    <lineage>
        <taxon>Eukaryota</taxon>
        <taxon>Fungi</taxon>
        <taxon>Dikarya</taxon>
        <taxon>Basidiomycota</taxon>
        <taxon>Agaricomycotina</taxon>
        <taxon>Agaricomycetes</taxon>
        <taxon>Agaricomycetidae</taxon>
        <taxon>Agaricales</taxon>
        <taxon>Agaricineae</taxon>
        <taxon>Psathyrellaceae</taxon>
        <taxon>Coprinopsis</taxon>
    </lineage>
</organism>
<accession>A0A5C3KUT1</accession>
<name>A0A5C3KUT1_COPMA</name>
<gene>
    <name evidence="3" type="ORF">FA15DRAFT_432463</name>
</gene>
<reference evidence="3 4" key="1">
    <citation type="journal article" date="2019" name="Nat. Ecol. Evol.">
        <title>Megaphylogeny resolves global patterns of mushroom evolution.</title>
        <authorList>
            <person name="Varga T."/>
            <person name="Krizsan K."/>
            <person name="Foldi C."/>
            <person name="Dima B."/>
            <person name="Sanchez-Garcia M."/>
            <person name="Sanchez-Ramirez S."/>
            <person name="Szollosi G.J."/>
            <person name="Szarkandi J.G."/>
            <person name="Papp V."/>
            <person name="Albert L."/>
            <person name="Andreopoulos W."/>
            <person name="Angelini C."/>
            <person name="Antonin V."/>
            <person name="Barry K.W."/>
            <person name="Bougher N.L."/>
            <person name="Buchanan P."/>
            <person name="Buyck B."/>
            <person name="Bense V."/>
            <person name="Catcheside P."/>
            <person name="Chovatia M."/>
            <person name="Cooper J."/>
            <person name="Damon W."/>
            <person name="Desjardin D."/>
            <person name="Finy P."/>
            <person name="Geml J."/>
            <person name="Haridas S."/>
            <person name="Hughes K."/>
            <person name="Justo A."/>
            <person name="Karasinski D."/>
            <person name="Kautmanova I."/>
            <person name="Kiss B."/>
            <person name="Kocsube S."/>
            <person name="Kotiranta H."/>
            <person name="LaButti K.M."/>
            <person name="Lechner B.E."/>
            <person name="Liimatainen K."/>
            <person name="Lipzen A."/>
            <person name="Lukacs Z."/>
            <person name="Mihaltcheva S."/>
            <person name="Morgado L.N."/>
            <person name="Niskanen T."/>
            <person name="Noordeloos M.E."/>
            <person name="Ohm R.A."/>
            <person name="Ortiz-Santana B."/>
            <person name="Ovrebo C."/>
            <person name="Racz N."/>
            <person name="Riley R."/>
            <person name="Savchenko A."/>
            <person name="Shiryaev A."/>
            <person name="Soop K."/>
            <person name="Spirin V."/>
            <person name="Szebenyi C."/>
            <person name="Tomsovsky M."/>
            <person name="Tulloss R.E."/>
            <person name="Uehling J."/>
            <person name="Grigoriev I.V."/>
            <person name="Vagvolgyi C."/>
            <person name="Papp T."/>
            <person name="Martin F.M."/>
            <person name="Miettinen O."/>
            <person name="Hibbett D.S."/>
            <person name="Nagy L.G."/>
        </authorList>
    </citation>
    <scope>NUCLEOTIDE SEQUENCE [LARGE SCALE GENOMIC DNA]</scope>
    <source>
        <strain evidence="3 4">CBS 121175</strain>
    </source>
</reference>
<dbReference type="AlphaFoldDB" id="A0A5C3KUT1"/>
<feature type="domain" description="Nephrocystin 3-like N-terminal" evidence="2">
    <location>
        <begin position="99"/>
        <end position="257"/>
    </location>
</feature>
<dbReference type="PANTHER" id="PTHR10039:SF17">
    <property type="entry name" value="FUNGAL STAND N-TERMINAL GOODBYE DOMAIN-CONTAINING PROTEIN-RELATED"/>
    <property type="match status" value="1"/>
</dbReference>
<evidence type="ECO:0000313" key="3">
    <source>
        <dbReference type="EMBL" id="TFK24194.1"/>
    </source>
</evidence>
<dbReference type="PANTHER" id="PTHR10039">
    <property type="entry name" value="AMELOGENIN"/>
    <property type="match status" value="1"/>
</dbReference>
<keyword evidence="1" id="KW-0677">Repeat</keyword>
<evidence type="ECO:0000256" key="1">
    <source>
        <dbReference type="ARBA" id="ARBA00022737"/>
    </source>
</evidence>
<sequence length="279" mass="30729">MVEAVAKFSRWLMKEPVVEHPRQTPATVQVFSGANHASFREVEVNAAGRDIINITNIQQKSFRDDTEWQNALGQILSPSGDSWDSLRACLPGTRRAHIQEITSWVSKPRPDVKTAQILIIIAAAGTGKSALAHTICQTSHHNGWLVTGFFFNQLAAHSSPASLMAAIIRGFCNISKPVRDKIAELIVKDNTLPSESILRQFNELVLPACQLLPADSTFVITIDAVDEGNHEDGAIIRFMTDCVPRLPPSFRVILTTRPDPKIDPLLVRSTPHVHVSPVL</sequence>
<dbReference type="STRING" id="230819.A0A5C3KUT1"/>
<dbReference type="Pfam" id="PF24883">
    <property type="entry name" value="NPHP3_N"/>
    <property type="match status" value="1"/>
</dbReference>
<dbReference type="Proteomes" id="UP000307440">
    <property type="component" value="Unassembled WGS sequence"/>
</dbReference>
<dbReference type="OrthoDB" id="3038309at2759"/>
<dbReference type="InterPro" id="IPR056884">
    <property type="entry name" value="NPHP3-like_N"/>
</dbReference>
<dbReference type="EMBL" id="ML210205">
    <property type="protein sequence ID" value="TFK24194.1"/>
    <property type="molecule type" value="Genomic_DNA"/>
</dbReference>
<dbReference type="InterPro" id="IPR027417">
    <property type="entry name" value="P-loop_NTPase"/>
</dbReference>
<dbReference type="SUPFAM" id="SSF52540">
    <property type="entry name" value="P-loop containing nucleoside triphosphate hydrolases"/>
    <property type="match status" value="1"/>
</dbReference>